<dbReference type="Gene3D" id="2.40.30.10">
    <property type="entry name" value="Translation factors"/>
    <property type="match status" value="1"/>
</dbReference>
<dbReference type="Pfam" id="PF00667">
    <property type="entry name" value="FAD_binding_1"/>
    <property type="match status" value="1"/>
</dbReference>
<dbReference type="SUPFAM" id="SSF63380">
    <property type="entry name" value="Riboflavin synthase domain-like"/>
    <property type="match status" value="1"/>
</dbReference>
<dbReference type="InterPro" id="IPR001094">
    <property type="entry name" value="Flavdoxin-like"/>
</dbReference>
<keyword evidence="17" id="KW-1185">Reference proteome</keyword>
<organism evidence="16 17">
    <name type="scientific">Paraglomus brasilianum</name>
    <dbReference type="NCBI Taxonomy" id="144538"/>
    <lineage>
        <taxon>Eukaryota</taxon>
        <taxon>Fungi</taxon>
        <taxon>Fungi incertae sedis</taxon>
        <taxon>Mucoromycota</taxon>
        <taxon>Glomeromycotina</taxon>
        <taxon>Glomeromycetes</taxon>
        <taxon>Paraglomerales</taxon>
        <taxon>Paraglomeraceae</taxon>
        <taxon>Paraglomus</taxon>
    </lineage>
</organism>
<evidence type="ECO:0000256" key="13">
    <source>
        <dbReference type="SAM" id="MobiDB-lite"/>
    </source>
</evidence>
<dbReference type="Gene3D" id="3.40.50.360">
    <property type="match status" value="1"/>
</dbReference>
<feature type="domain" description="Flavodoxin-like" evidence="14">
    <location>
        <begin position="9"/>
        <end position="150"/>
    </location>
</feature>
<dbReference type="InterPro" id="IPR008254">
    <property type="entry name" value="Flavodoxin/NO_synth"/>
</dbReference>
<keyword evidence="7" id="KW-0274">FAD</keyword>
<dbReference type="GO" id="GO:0010181">
    <property type="term" value="F:FMN binding"/>
    <property type="evidence" value="ECO:0007669"/>
    <property type="project" value="InterPro"/>
</dbReference>
<dbReference type="PANTHER" id="PTHR19384">
    <property type="entry name" value="NITRIC OXIDE SYNTHASE-RELATED"/>
    <property type="match status" value="1"/>
</dbReference>
<protein>
    <recommendedName>
        <fullName evidence="12">Methionine synthase reductase</fullName>
        <ecNumber evidence="11">1.16.1.8</ecNumber>
    </recommendedName>
</protein>
<dbReference type="GO" id="GO:0005829">
    <property type="term" value="C:cytosol"/>
    <property type="evidence" value="ECO:0007669"/>
    <property type="project" value="TreeGrafter"/>
</dbReference>
<evidence type="ECO:0000256" key="8">
    <source>
        <dbReference type="ARBA" id="ARBA00022857"/>
    </source>
</evidence>
<evidence type="ECO:0000256" key="7">
    <source>
        <dbReference type="ARBA" id="ARBA00022827"/>
    </source>
</evidence>
<dbReference type="InterPro" id="IPR001709">
    <property type="entry name" value="Flavoprot_Pyr_Nucl_cyt_Rdtase"/>
</dbReference>
<keyword evidence="6" id="KW-0949">S-adenosyl-L-methionine</keyword>
<dbReference type="GO" id="GO:0050667">
    <property type="term" value="P:homocysteine metabolic process"/>
    <property type="evidence" value="ECO:0007669"/>
    <property type="project" value="TreeGrafter"/>
</dbReference>
<dbReference type="PANTHER" id="PTHR19384:SF84">
    <property type="entry name" value="METHIONINE SYNTHASE REDUCTASE"/>
    <property type="match status" value="1"/>
</dbReference>
<gene>
    <name evidence="16" type="ORF">PBRASI_LOCUS7461</name>
</gene>
<dbReference type="SUPFAM" id="SSF52218">
    <property type="entry name" value="Flavoproteins"/>
    <property type="match status" value="1"/>
</dbReference>
<dbReference type="EMBL" id="CAJVPI010001149">
    <property type="protein sequence ID" value="CAG8597522.1"/>
    <property type="molecule type" value="Genomic_DNA"/>
</dbReference>
<feature type="region of interest" description="Disordered" evidence="13">
    <location>
        <begin position="198"/>
        <end position="226"/>
    </location>
</feature>
<name>A0A9N9GF23_9GLOM</name>
<evidence type="ECO:0000256" key="10">
    <source>
        <dbReference type="ARBA" id="ARBA00023167"/>
    </source>
</evidence>
<dbReference type="GO" id="GO:0030586">
    <property type="term" value="F:[methionine synthase] reductase (NADPH) activity"/>
    <property type="evidence" value="ECO:0007669"/>
    <property type="project" value="UniProtKB-EC"/>
</dbReference>
<accession>A0A9N9GF23</accession>
<evidence type="ECO:0000259" key="14">
    <source>
        <dbReference type="PROSITE" id="PS50902"/>
    </source>
</evidence>
<dbReference type="AlphaFoldDB" id="A0A9N9GF23"/>
<dbReference type="InterPro" id="IPR003097">
    <property type="entry name" value="CysJ-like_FAD-binding"/>
</dbReference>
<evidence type="ECO:0000256" key="1">
    <source>
        <dbReference type="ARBA" id="ARBA00001917"/>
    </source>
</evidence>
<dbReference type="InterPro" id="IPR017938">
    <property type="entry name" value="Riboflavin_synthase-like_b-brl"/>
</dbReference>
<comment type="cofactor">
    <cofactor evidence="2">
        <name>FAD</name>
        <dbReference type="ChEBI" id="CHEBI:57692"/>
    </cofactor>
</comment>
<evidence type="ECO:0000259" key="15">
    <source>
        <dbReference type="PROSITE" id="PS51384"/>
    </source>
</evidence>
<keyword evidence="10" id="KW-0486">Methionine biosynthesis</keyword>
<evidence type="ECO:0000256" key="5">
    <source>
        <dbReference type="ARBA" id="ARBA00022643"/>
    </source>
</evidence>
<dbReference type="OrthoDB" id="1856718at2759"/>
<dbReference type="InterPro" id="IPR039261">
    <property type="entry name" value="FNR_nucleotide-bd"/>
</dbReference>
<dbReference type="EC" id="1.16.1.8" evidence="11"/>
<evidence type="ECO:0000256" key="12">
    <source>
        <dbReference type="ARBA" id="ARBA00040659"/>
    </source>
</evidence>
<dbReference type="Pfam" id="PF00175">
    <property type="entry name" value="NAD_binding_1"/>
    <property type="match status" value="1"/>
</dbReference>
<dbReference type="GO" id="GO:0009086">
    <property type="term" value="P:methionine biosynthetic process"/>
    <property type="evidence" value="ECO:0007669"/>
    <property type="project" value="UniProtKB-KW"/>
</dbReference>
<dbReference type="InterPro" id="IPR029039">
    <property type="entry name" value="Flavoprotein-like_sf"/>
</dbReference>
<dbReference type="PROSITE" id="PS51384">
    <property type="entry name" value="FAD_FR"/>
    <property type="match status" value="1"/>
</dbReference>
<evidence type="ECO:0000256" key="6">
    <source>
        <dbReference type="ARBA" id="ARBA00022691"/>
    </source>
</evidence>
<proteinExistence type="predicted"/>
<dbReference type="PRINTS" id="PR00371">
    <property type="entry name" value="FPNCR"/>
</dbReference>
<evidence type="ECO:0000313" key="17">
    <source>
        <dbReference type="Proteomes" id="UP000789739"/>
    </source>
</evidence>
<comment type="caution">
    <text evidence="16">The sequence shown here is derived from an EMBL/GenBank/DDBJ whole genome shotgun (WGS) entry which is preliminary data.</text>
</comment>
<dbReference type="SUPFAM" id="SSF52343">
    <property type="entry name" value="Ferredoxin reductase-like, C-terminal NADP-linked domain"/>
    <property type="match status" value="1"/>
</dbReference>
<dbReference type="PRINTS" id="PR00369">
    <property type="entry name" value="FLAVODOXIN"/>
</dbReference>
<dbReference type="Proteomes" id="UP000789739">
    <property type="component" value="Unassembled WGS sequence"/>
</dbReference>
<evidence type="ECO:0000256" key="9">
    <source>
        <dbReference type="ARBA" id="ARBA00023002"/>
    </source>
</evidence>
<dbReference type="InterPro" id="IPR017927">
    <property type="entry name" value="FAD-bd_FR_type"/>
</dbReference>
<keyword evidence="8" id="KW-0521">NADP</keyword>
<reference evidence="16" key="1">
    <citation type="submission" date="2021-06" db="EMBL/GenBank/DDBJ databases">
        <authorList>
            <person name="Kallberg Y."/>
            <person name="Tangrot J."/>
            <person name="Rosling A."/>
        </authorList>
    </citation>
    <scope>NUCLEOTIDE SEQUENCE</scope>
    <source>
        <strain evidence="16">BR232B</strain>
    </source>
</reference>
<dbReference type="PROSITE" id="PS50902">
    <property type="entry name" value="FLAVODOXIN_LIKE"/>
    <property type="match status" value="1"/>
</dbReference>
<evidence type="ECO:0000313" key="16">
    <source>
        <dbReference type="EMBL" id="CAG8597522.1"/>
    </source>
</evidence>
<feature type="compositionally biased region" description="Low complexity" evidence="13">
    <location>
        <begin position="215"/>
        <end position="226"/>
    </location>
</feature>
<feature type="compositionally biased region" description="Polar residues" evidence="13">
    <location>
        <begin position="198"/>
        <end position="212"/>
    </location>
</feature>
<dbReference type="GO" id="GO:0050660">
    <property type="term" value="F:flavin adenine dinucleotide binding"/>
    <property type="evidence" value="ECO:0007669"/>
    <property type="project" value="TreeGrafter"/>
</dbReference>
<evidence type="ECO:0000256" key="11">
    <source>
        <dbReference type="ARBA" id="ARBA00039088"/>
    </source>
</evidence>
<dbReference type="Gene3D" id="3.40.50.80">
    <property type="entry name" value="Nucleotide-binding domain of ferredoxin-NADP reductase (FNR) module"/>
    <property type="match status" value="1"/>
</dbReference>
<evidence type="ECO:0000256" key="4">
    <source>
        <dbReference type="ARBA" id="ARBA00022630"/>
    </source>
</evidence>
<dbReference type="FunFam" id="1.20.990.10:FF:000007">
    <property type="entry name" value="Methionine synthase reductase"/>
    <property type="match status" value="1"/>
</dbReference>
<keyword evidence="3" id="KW-0028">Amino-acid biosynthesis</keyword>
<evidence type="ECO:0000256" key="3">
    <source>
        <dbReference type="ARBA" id="ARBA00022605"/>
    </source>
</evidence>
<comment type="cofactor">
    <cofactor evidence="1">
        <name>FMN</name>
        <dbReference type="ChEBI" id="CHEBI:58210"/>
    </cofactor>
</comment>
<keyword evidence="9" id="KW-0560">Oxidoreductase</keyword>
<dbReference type="Pfam" id="PF00258">
    <property type="entry name" value="Flavodoxin_1"/>
    <property type="match status" value="1"/>
</dbReference>
<feature type="domain" description="FAD-binding FR-type" evidence="15">
    <location>
        <begin position="341"/>
        <end position="604"/>
    </location>
</feature>
<dbReference type="Gene3D" id="1.20.990.10">
    <property type="entry name" value="NADPH-cytochrome p450 Reductase, Chain A, domain 3"/>
    <property type="match status" value="1"/>
</dbReference>
<dbReference type="InterPro" id="IPR023173">
    <property type="entry name" value="NADPH_Cyt_P450_Rdtase_alpha"/>
</dbReference>
<sequence length="816" mass="90331">MTINKSNKLVVLYASQTGNAEWIAKSINQEAIQRGFKSECYVTDDYEKADLEHTKVLIVVAANTGDGDPPENAIKFFRYFRKIKSKTFLSHCQFAILGLGDTNYTNFNNTAKRMEKKFLELGGRPFYEKGLADDASGLEAVVEPWISNLWVALEKVCERTSTATTQSISATDFSIKAMPRNKDTNTKEATIENVAPNNIASTSTDDTGATRINHTDASTPATTVTTSTSANATAPIIKEITLNDKAVNNLTSMSSDDTTVDTRINHKESTSVTTVTAALNVTTPKPIPLGTPLAIDLSTLSTITQLTAIPRVPSSVCRTTFHSIHKHTPKSFPPSFISTPSPIFKAYLSAATLLTDPDAVKRTLQIEVEVDEEEKETLRFLPGDAFGVIAPNDDGLVRGLLNRLGIGEDEMHKEVEIQSVDDAKNGDLPSHLKEAKSTSLYELLTYGLDITSLIRKPLLRMLAEYAVDAEEKKTLLFLCSKQGLGQFAALRNQLPTVLDILATFPSCQPPFDRLLDVLLPLQPRHYSAINSLLAHPRSLHFAFNVVEFKTEFNVSKRGVCTPWLDELSGKVTERGVRVGINKSKDERVAISLFLKPNTHEFNVPSDLKRDIIMIGPGTGVAPFLGFLQHREWQLKILNETMEHIAHVNRKDVSDKDASDHNGIDANGRDNDEHDVINQAGYKTTQDISSSYGESWLFYGCRDKSKDFLYKDEIEGYLSRGVLSRLSVAVSREPGAGENGKPKYVQDLVKIHAKEVYEMIYKKDAVVFVCGDAKGMAKGMNDTLAAILSEYNGISHADALKQLLKWTDEKKYLLDLW</sequence>
<dbReference type="FunFam" id="3.40.50.360:FF:000059">
    <property type="entry name" value="5-methyltetrahydrofolate-homocysteine methyltransferase reductase"/>
    <property type="match status" value="1"/>
</dbReference>
<dbReference type="InterPro" id="IPR001433">
    <property type="entry name" value="OxRdtase_FAD/NAD-bd"/>
</dbReference>
<evidence type="ECO:0000256" key="2">
    <source>
        <dbReference type="ARBA" id="ARBA00001974"/>
    </source>
</evidence>
<keyword evidence="5" id="KW-0288">FMN</keyword>
<keyword evidence="4" id="KW-0285">Flavoprotein</keyword>